<evidence type="ECO:0000313" key="1">
    <source>
        <dbReference type="EMBL" id="KAK8495083.1"/>
    </source>
</evidence>
<dbReference type="PANTHER" id="PTHR31973:SF197">
    <property type="entry name" value="SWIM-TYPE DOMAIN-CONTAINING PROTEIN"/>
    <property type="match status" value="1"/>
</dbReference>
<proteinExistence type="predicted"/>
<name>A0ABR2AN20_9ROSI</name>
<dbReference type="Proteomes" id="UP001472677">
    <property type="component" value="Unassembled WGS sequence"/>
</dbReference>
<sequence length="338" mass="37004">MALMLDINFTVEIAQFLGYSISACAPDCIRVVIARAIRTFTAIGVGMIITLEDAGSGPNGLDASDGDANSGPNGSDASVGLIGLDAKAGDVDNEPFSASAGENNYETNENSSGLDWLGGESFLYDDEDKEIVSIKNKNKVVKRKIKSKTILTEDLEHDVFNDVLGEDGLGAVDDLREDSECDSCTEYLGSLDDNSYETDSEGKHFLSKLRIIPNLKLIEMIRLVGEELSVEINKYYCQKAKKWALEQIRGSVVHEFNRDSNNHIFPIAWAMVEAENRDIWAWFLNNIQTDLELENGDNVTLISDMQKVHNEEATTYGFGPSIPTTSISSQPVVASSQA</sequence>
<protein>
    <recommendedName>
        <fullName evidence="3">MULE transposase domain-containing protein</fullName>
    </recommendedName>
</protein>
<comment type="caution">
    <text evidence="1">The sequence shown here is derived from an EMBL/GenBank/DDBJ whole genome shotgun (WGS) entry which is preliminary data.</text>
</comment>
<organism evidence="1 2">
    <name type="scientific">Hibiscus sabdariffa</name>
    <name type="common">roselle</name>
    <dbReference type="NCBI Taxonomy" id="183260"/>
    <lineage>
        <taxon>Eukaryota</taxon>
        <taxon>Viridiplantae</taxon>
        <taxon>Streptophyta</taxon>
        <taxon>Embryophyta</taxon>
        <taxon>Tracheophyta</taxon>
        <taxon>Spermatophyta</taxon>
        <taxon>Magnoliopsida</taxon>
        <taxon>eudicotyledons</taxon>
        <taxon>Gunneridae</taxon>
        <taxon>Pentapetalae</taxon>
        <taxon>rosids</taxon>
        <taxon>malvids</taxon>
        <taxon>Malvales</taxon>
        <taxon>Malvaceae</taxon>
        <taxon>Malvoideae</taxon>
        <taxon>Hibiscus</taxon>
    </lineage>
</organism>
<evidence type="ECO:0008006" key="3">
    <source>
        <dbReference type="Google" id="ProtNLM"/>
    </source>
</evidence>
<reference evidence="1 2" key="1">
    <citation type="journal article" date="2024" name="G3 (Bethesda)">
        <title>Genome assembly of Hibiscus sabdariffa L. provides insights into metabolisms of medicinal natural products.</title>
        <authorList>
            <person name="Kim T."/>
        </authorList>
    </citation>
    <scope>NUCLEOTIDE SEQUENCE [LARGE SCALE GENOMIC DNA]</scope>
    <source>
        <strain evidence="1">TK-2024</strain>
        <tissue evidence="1">Old leaves</tissue>
    </source>
</reference>
<accession>A0ABR2AN20</accession>
<gene>
    <name evidence="1" type="ORF">V6N12_065971</name>
</gene>
<keyword evidence="2" id="KW-1185">Reference proteome</keyword>
<evidence type="ECO:0000313" key="2">
    <source>
        <dbReference type="Proteomes" id="UP001472677"/>
    </source>
</evidence>
<dbReference type="PANTHER" id="PTHR31973">
    <property type="entry name" value="POLYPROTEIN, PUTATIVE-RELATED"/>
    <property type="match status" value="1"/>
</dbReference>
<dbReference type="EMBL" id="JBBPBM010000463">
    <property type="protein sequence ID" value="KAK8495083.1"/>
    <property type="molecule type" value="Genomic_DNA"/>
</dbReference>